<dbReference type="OrthoDB" id="4405280at2759"/>
<feature type="signal peptide" evidence="1">
    <location>
        <begin position="1"/>
        <end position="17"/>
    </location>
</feature>
<gene>
    <name evidence="2" type="ORF">WR25_04782</name>
</gene>
<dbReference type="Proteomes" id="UP000218231">
    <property type="component" value="Unassembled WGS sequence"/>
</dbReference>
<name>A0A2A2L4J6_9BILA</name>
<sequence>MNLKLFILAVLHNLSLACQINYECPRNQYCGSDGYCHPMGSAYRSCYFQTDCMSTETCANNRCVPKSYIQSSNKDCTISLQCSTAETCQNGRCVTTMMGNMPGGGASGCLVDSQCWNKDEKCVNGQCQIVLGSLTTRINICQYDSECPSGQSCIQSRCSTSTCKTDRDCRNTDICVMGSCVEVGLATNYENRFNSQKKTIEKYGPASYDYVQPQNFPTPDPYLTIERTCGVNEVFVSCRSSCEPTCVDPNRVCQ</sequence>
<evidence type="ECO:0000256" key="1">
    <source>
        <dbReference type="SAM" id="SignalP"/>
    </source>
</evidence>
<evidence type="ECO:0000313" key="3">
    <source>
        <dbReference type="Proteomes" id="UP000218231"/>
    </source>
</evidence>
<reference evidence="2 3" key="1">
    <citation type="journal article" date="2017" name="Curr. Biol.">
        <title>Genome architecture and evolution of a unichromosomal asexual nematode.</title>
        <authorList>
            <person name="Fradin H."/>
            <person name="Zegar C."/>
            <person name="Gutwein M."/>
            <person name="Lucas J."/>
            <person name="Kovtun M."/>
            <person name="Corcoran D."/>
            <person name="Baugh L.R."/>
            <person name="Kiontke K."/>
            <person name="Gunsalus K."/>
            <person name="Fitch D.H."/>
            <person name="Piano F."/>
        </authorList>
    </citation>
    <scope>NUCLEOTIDE SEQUENCE [LARGE SCALE GENOMIC DNA]</scope>
    <source>
        <strain evidence="2">PF1309</strain>
    </source>
</reference>
<protein>
    <recommendedName>
        <fullName evidence="4">EB domain-containing protein</fullName>
    </recommendedName>
</protein>
<accession>A0A2A2L4J6</accession>
<comment type="caution">
    <text evidence="2">The sequence shown here is derived from an EMBL/GenBank/DDBJ whole genome shotgun (WGS) entry which is preliminary data.</text>
</comment>
<keyword evidence="1" id="KW-0732">Signal</keyword>
<organism evidence="2 3">
    <name type="scientific">Diploscapter pachys</name>
    <dbReference type="NCBI Taxonomy" id="2018661"/>
    <lineage>
        <taxon>Eukaryota</taxon>
        <taxon>Metazoa</taxon>
        <taxon>Ecdysozoa</taxon>
        <taxon>Nematoda</taxon>
        <taxon>Chromadorea</taxon>
        <taxon>Rhabditida</taxon>
        <taxon>Rhabditina</taxon>
        <taxon>Rhabditomorpha</taxon>
        <taxon>Rhabditoidea</taxon>
        <taxon>Rhabditidae</taxon>
        <taxon>Diploscapter</taxon>
    </lineage>
</organism>
<evidence type="ECO:0000313" key="2">
    <source>
        <dbReference type="EMBL" id="PAV80987.1"/>
    </source>
</evidence>
<dbReference type="PANTHER" id="PTHR36519">
    <property type="entry name" value="FIP (FUNGUS-INDUCED PROTEIN) RELATED-RELATED"/>
    <property type="match status" value="1"/>
</dbReference>
<dbReference type="PANTHER" id="PTHR36519:SF9">
    <property type="entry name" value="EB DOMAIN-CONTAINING PROTEIN-RELATED"/>
    <property type="match status" value="1"/>
</dbReference>
<keyword evidence="3" id="KW-1185">Reference proteome</keyword>
<feature type="chain" id="PRO_5012606982" description="EB domain-containing protein" evidence="1">
    <location>
        <begin position="18"/>
        <end position="254"/>
    </location>
</feature>
<dbReference type="AlphaFoldDB" id="A0A2A2L4J6"/>
<dbReference type="PROSITE" id="PS51257">
    <property type="entry name" value="PROKAR_LIPOPROTEIN"/>
    <property type="match status" value="1"/>
</dbReference>
<dbReference type="EMBL" id="LIAE01007221">
    <property type="protein sequence ID" value="PAV80987.1"/>
    <property type="molecule type" value="Genomic_DNA"/>
</dbReference>
<proteinExistence type="predicted"/>
<evidence type="ECO:0008006" key="4">
    <source>
        <dbReference type="Google" id="ProtNLM"/>
    </source>
</evidence>